<dbReference type="OrthoDB" id="2725974at2"/>
<evidence type="ECO:0000259" key="4">
    <source>
        <dbReference type="Pfam" id="PF18705"/>
    </source>
</evidence>
<evidence type="ECO:0000313" key="6">
    <source>
        <dbReference type="Proteomes" id="UP000316330"/>
    </source>
</evidence>
<keyword evidence="2" id="KW-0472">Membrane</keyword>
<name>A0A559JIH5_9BACL</name>
<keyword evidence="2" id="KW-0812">Transmembrane</keyword>
<keyword evidence="2" id="KW-1133">Transmembrane helix</keyword>
<reference evidence="5 6" key="1">
    <citation type="submission" date="2019-07" db="EMBL/GenBank/DDBJ databases">
        <authorList>
            <person name="Kim J."/>
        </authorList>
    </citation>
    <scope>NUCLEOTIDE SEQUENCE [LARGE SCALE GENOMIC DNA]</scope>
    <source>
        <strain evidence="5 6">G13</strain>
    </source>
</reference>
<dbReference type="Gene3D" id="2.60.40.1630">
    <property type="entry name" value="bacillus anthracis domain"/>
    <property type="match status" value="1"/>
</dbReference>
<dbReference type="Proteomes" id="UP000316330">
    <property type="component" value="Unassembled WGS sequence"/>
</dbReference>
<feature type="domain" description="DUF4179" evidence="3">
    <location>
        <begin position="48"/>
        <end position="144"/>
    </location>
</feature>
<sequence>MSKHDSLESALYSGGDEPSGIQVPPNLDEFIRKGIELGQAERRRGRKRARRRLWTGSAALILLAACVFSIRLSPAFASLLREIPGLETFVNYIRSSEDRSLGWALDNDLVQPLGISEDYEGVSLTIEGLMADNNRAVIFYSIDSRSDRVFAKLDKWEITDRNGESLGAMISSGETGVEQEKPFKGKSRGTIDIQMPEGKRIPDVVVVKTTLQNGDPENPNAVKNAPNPFVEPPSVIVPDLLNEHQYEIAVPVDHSKFEGMKREYEIDKTIEVEDQLITFTKATVHPLQVTLTVIGDPRNTKRIFGAGDIRMTDETGAEWKSFWSMGEIEDGATIGFESSYFHEPKELYIEGGWFRALDKDKLEVVVDTERGQIIHAPDSRLQLTAVGPYGKFNKLTFSLTVNKELDNMFYGGIFASEYKDASGKKYEMVSIPGGTISGATGMGGPGEYESYFYLEDVDYKQPLTLSVYSYPSYIREPYKIRIK</sequence>
<gene>
    <name evidence="5" type="ORF">FPZ45_11980</name>
</gene>
<keyword evidence="6" id="KW-1185">Reference proteome</keyword>
<evidence type="ECO:0000313" key="5">
    <source>
        <dbReference type="EMBL" id="TVX99671.1"/>
    </source>
</evidence>
<comment type="caution">
    <text evidence="5">The sequence shown here is derived from an EMBL/GenBank/DDBJ whole genome shotgun (WGS) entry which is preliminary data.</text>
</comment>
<proteinExistence type="predicted"/>
<organism evidence="5 6">
    <name type="scientific">Cohnella terricola</name>
    <dbReference type="NCBI Taxonomy" id="1289167"/>
    <lineage>
        <taxon>Bacteria</taxon>
        <taxon>Bacillati</taxon>
        <taxon>Bacillota</taxon>
        <taxon>Bacilli</taxon>
        <taxon>Bacillales</taxon>
        <taxon>Paenibacillaceae</taxon>
        <taxon>Cohnella</taxon>
    </lineage>
</organism>
<accession>A0A559JIH5</accession>
<dbReference type="Pfam" id="PF13786">
    <property type="entry name" value="DUF4179"/>
    <property type="match status" value="1"/>
</dbReference>
<dbReference type="RefSeq" id="WP_144701674.1">
    <property type="nucleotide sequence ID" value="NZ_VNJJ01000006.1"/>
</dbReference>
<protein>
    <submittedName>
        <fullName evidence="5">DUF4179 domain-containing protein</fullName>
    </submittedName>
</protein>
<evidence type="ECO:0000259" key="3">
    <source>
        <dbReference type="Pfam" id="PF13786"/>
    </source>
</evidence>
<dbReference type="EMBL" id="VNJJ01000006">
    <property type="protein sequence ID" value="TVX99671.1"/>
    <property type="molecule type" value="Genomic_DNA"/>
</dbReference>
<feature type="region of interest" description="Disordered" evidence="1">
    <location>
        <begin position="1"/>
        <end position="23"/>
    </location>
</feature>
<feature type="domain" description="DUF5643" evidence="4">
    <location>
        <begin position="262"/>
        <end position="367"/>
    </location>
</feature>
<feature type="transmembrane region" description="Helical" evidence="2">
    <location>
        <begin position="53"/>
        <end position="72"/>
    </location>
</feature>
<dbReference type="InterPro" id="IPR025436">
    <property type="entry name" value="DUF4179"/>
</dbReference>
<dbReference type="Pfam" id="PF18705">
    <property type="entry name" value="DUF5643"/>
    <property type="match status" value="1"/>
</dbReference>
<dbReference type="AlphaFoldDB" id="A0A559JIH5"/>
<dbReference type="InterPro" id="IPR040680">
    <property type="entry name" value="DUF5643"/>
</dbReference>
<evidence type="ECO:0000256" key="1">
    <source>
        <dbReference type="SAM" id="MobiDB-lite"/>
    </source>
</evidence>
<evidence type="ECO:0000256" key="2">
    <source>
        <dbReference type="SAM" id="Phobius"/>
    </source>
</evidence>